<keyword evidence="1" id="KW-0472">Membrane</keyword>
<evidence type="ECO:0000313" key="3">
    <source>
        <dbReference type="Proteomes" id="UP000245697"/>
    </source>
</evidence>
<evidence type="ECO:0000256" key="1">
    <source>
        <dbReference type="SAM" id="Phobius"/>
    </source>
</evidence>
<keyword evidence="1" id="KW-0812">Transmembrane</keyword>
<dbReference type="RefSeq" id="WP_146246766.1">
    <property type="nucleotide sequence ID" value="NZ_BONA01000110.1"/>
</dbReference>
<keyword evidence="1" id="KW-1133">Transmembrane helix</keyword>
<feature type="transmembrane region" description="Helical" evidence="1">
    <location>
        <begin position="123"/>
        <end position="143"/>
    </location>
</feature>
<dbReference type="OrthoDB" id="4775568at2"/>
<sequence>MRALLAAAWVVWMVASWWAAPRETDLAQARADLAAGRIESYQRGDTWSDATGFSWNRQVSVRSWETDGPLLVWSTADGRLHYTVTDVVSGPNPSTLPSSAPLAGELEAAGVQSGDPTGTLTSLTTISSVLIVVFLATLIFGPVPVTGTRWFWFWLVIGVPLGFGLLYWLLRERPWVSAARTLAAGEVPRRWYAGFAIAFATTLGGSLLGYGLHRLWGEWLIPSTLFG</sequence>
<organism evidence="2 3">
    <name type="scientific">Actinoplanes xinjiangensis</name>
    <dbReference type="NCBI Taxonomy" id="512350"/>
    <lineage>
        <taxon>Bacteria</taxon>
        <taxon>Bacillati</taxon>
        <taxon>Actinomycetota</taxon>
        <taxon>Actinomycetes</taxon>
        <taxon>Micromonosporales</taxon>
        <taxon>Micromonosporaceae</taxon>
        <taxon>Actinoplanes</taxon>
    </lineage>
</organism>
<feature type="transmembrane region" description="Helical" evidence="1">
    <location>
        <begin position="190"/>
        <end position="212"/>
    </location>
</feature>
<accession>A0A316EHY5</accession>
<dbReference type="AlphaFoldDB" id="A0A316EHY5"/>
<name>A0A316EHY5_9ACTN</name>
<dbReference type="EMBL" id="QGGR01000047">
    <property type="protein sequence ID" value="PWK29125.1"/>
    <property type="molecule type" value="Genomic_DNA"/>
</dbReference>
<dbReference type="Proteomes" id="UP000245697">
    <property type="component" value="Unassembled WGS sequence"/>
</dbReference>
<feature type="transmembrane region" description="Helical" evidence="1">
    <location>
        <begin position="150"/>
        <end position="170"/>
    </location>
</feature>
<comment type="caution">
    <text evidence="2">The sequence shown here is derived from an EMBL/GenBank/DDBJ whole genome shotgun (WGS) entry which is preliminary data.</text>
</comment>
<protein>
    <submittedName>
        <fullName evidence="2">Uncharacterized protein</fullName>
    </submittedName>
</protein>
<proteinExistence type="predicted"/>
<gene>
    <name evidence="2" type="ORF">BC793_14739</name>
</gene>
<evidence type="ECO:0000313" key="2">
    <source>
        <dbReference type="EMBL" id="PWK29125.1"/>
    </source>
</evidence>
<keyword evidence="3" id="KW-1185">Reference proteome</keyword>
<reference evidence="2 3" key="1">
    <citation type="submission" date="2018-05" db="EMBL/GenBank/DDBJ databases">
        <title>Genomic Encyclopedia of Archaeal and Bacterial Type Strains, Phase II (KMG-II): from individual species to whole genera.</title>
        <authorList>
            <person name="Goeker M."/>
        </authorList>
    </citation>
    <scope>NUCLEOTIDE SEQUENCE [LARGE SCALE GENOMIC DNA]</scope>
    <source>
        <strain evidence="2 3">DSM 45184</strain>
    </source>
</reference>